<feature type="region of interest" description="Disordered" evidence="2">
    <location>
        <begin position="1"/>
        <end position="161"/>
    </location>
</feature>
<organism evidence="4 5">
    <name type="scientific">Plasmodium fragile</name>
    <dbReference type="NCBI Taxonomy" id="5857"/>
    <lineage>
        <taxon>Eukaryota</taxon>
        <taxon>Sar</taxon>
        <taxon>Alveolata</taxon>
        <taxon>Apicomplexa</taxon>
        <taxon>Aconoidasida</taxon>
        <taxon>Haemosporida</taxon>
        <taxon>Plasmodiidae</taxon>
        <taxon>Plasmodium</taxon>
        <taxon>Plasmodium (Plasmodium)</taxon>
    </lineage>
</organism>
<feature type="compositionally biased region" description="Basic residues" evidence="2">
    <location>
        <begin position="151"/>
        <end position="161"/>
    </location>
</feature>
<dbReference type="InterPro" id="IPR023410">
    <property type="entry name" value="14-3-3_domain"/>
</dbReference>
<comment type="similarity">
    <text evidence="1">Belongs to the 14-3-3 family.</text>
</comment>
<protein>
    <recommendedName>
        <fullName evidence="3">14-3-3 domain-containing protein</fullName>
    </recommendedName>
</protein>
<dbReference type="GeneID" id="24265799"/>
<accession>A0A0D9QSJ0</accession>
<dbReference type="AlphaFoldDB" id="A0A0D9QSJ0"/>
<feature type="domain" description="14-3-3" evidence="3">
    <location>
        <begin position="398"/>
        <end position="560"/>
    </location>
</feature>
<name>A0A0D9QSJ0_PLAFR</name>
<sequence>MKAAERNAHVSNRRPPLLVTKRKGANPTGHARQSSFKKPTAEERKDALQINIKRADTANITDRTVKEKDTPMMLHKSDKKKDKAVNGKKKDKGMHNATPPHLSRSHRKNNTGVEKSHVRPSSPHLVESHRSEEPHHPVVSGNATVVETSSSKKKTTHLGKIKNSKRYTDFNKGKNINEEKEGIKSIVTSCETRVNCQGNSKLPQCAPLIEQGPQDAPDPTILGSDKIYSNNDIDIMNLCIEDEMNRKEKIQNLKNKILKMYSDLFLHHFRRSQKLVKSSGNANLNICLNRESVHSFLRLTYKYADYEYCMGCVMVLLLDRLTNAEVELSLGEKDDLENAVRAYNYHTLVAYRGTFKAYHKCASNSGTNEDCNSDHVKVVHDVKDVRYTHDGDDVSTKKTLHNGKRKNICRSIRAIIKDKFLLNCEAIINVVNCIICTINEEKEKIYYTHLNANQYRTISDITETGVKYKYEQLAGETYKKAFELAQVHLVPTDVHFLQLANRYISFLYYNVGQEQLALKICTGVFDRTANELGNIMQDQGEADRCLHILSRMRYNIKRWSRKLHGNSILFLDL</sequence>
<feature type="compositionally biased region" description="Basic and acidic residues" evidence="2">
    <location>
        <begin position="126"/>
        <end position="136"/>
    </location>
</feature>
<feature type="compositionally biased region" description="Basic and acidic residues" evidence="2">
    <location>
        <begin position="63"/>
        <end position="85"/>
    </location>
</feature>
<gene>
    <name evidence="4" type="ORF">AK88_00485</name>
</gene>
<dbReference type="SUPFAM" id="SSF48445">
    <property type="entry name" value="14-3-3 protein"/>
    <property type="match status" value="1"/>
</dbReference>
<dbReference type="OrthoDB" id="375811at2759"/>
<evidence type="ECO:0000313" key="4">
    <source>
        <dbReference type="EMBL" id="KJP89777.1"/>
    </source>
</evidence>
<evidence type="ECO:0000256" key="1">
    <source>
        <dbReference type="ARBA" id="ARBA00006141"/>
    </source>
</evidence>
<dbReference type="Gene3D" id="1.20.190.20">
    <property type="entry name" value="14-3-3 domain"/>
    <property type="match status" value="1"/>
</dbReference>
<dbReference type="Pfam" id="PF00244">
    <property type="entry name" value="14-3-3"/>
    <property type="match status" value="1"/>
</dbReference>
<evidence type="ECO:0000256" key="2">
    <source>
        <dbReference type="SAM" id="MobiDB-lite"/>
    </source>
</evidence>
<keyword evidence="5" id="KW-1185">Reference proteome</keyword>
<dbReference type="RefSeq" id="XP_012333559.1">
    <property type="nucleotide sequence ID" value="XM_012478136.1"/>
</dbReference>
<evidence type="ECO:0000259" key="3">
    <source>
        <dbReference type="Pfam" id="PF00244"/>
    </source>
</evidence>
<dbReference type="InterPro" id="IPR036815">
    <property type="entry name" value="14-3-3_dom_sf"/>
</dbReference>
<reference evidence="4 5" key="1">
    <citation type="submission" date="2014-03" db="EMBL/GenBank/DDBJ databases">
        <title>The Genome Sequence of Plasmodium fragile nilgiri.</title>
        <authorList>
            <consortium name="The Broad Institute Genomics Platform"/>
            <consortium name="The Broad Institute Genome Sequencing Center for Infectious Disease"/>
            <person name="Neafsey D."/>
            <person name="Duraisingh M."/>
            <person name="Young S.K."/>
            <person name="Zeng Q."/>
            <person name="Gargeya S."/>
            <person name="Abouelleil A."/>
            <person name="Alvarado L."/>
            <person name="Chapman S.B."/>
            <person name="Gainer-Dewar J."/>
            <person name="Goldberg J."/>
            <person name="Griggs A."/>
            <person name="Gujja S."/>
            <person name="Hansen M."/>
            <person name="Howarth C."/>
            <person name="Imamovic A."/>
            <person name="Larimer J."/>
            <person name="Pearson M."/>
            <person name="Poon T.W."/>
            <person name="Priest M."/>
            <person name="Roberts A."/>
            <person name="Saif S."/>
            <person name="Shea T."/>
            <person name="Sykes S."/>
            <person name="Wortman J."/>
            <person name="Nusbaum C."/>
            <person name="Birren B."/>
        </authorList>
    </citation>
    <scope>NUCLEOTIDE SEQUENCE [LARGE SCALE GENOMIC DNA]</scope>
    <source>
        <strain evidence="5">nilgiri</strain>
    </source>
</reference>
<proteinExistence type="inferred from homology"/>
<dbReference type="VEuPathDB" id="PlasmoDB:AK88_00485"/>
<evidence type="ECO:0000313" key="5">
    <source>
        <dbReference type="Proteomes" id="UP000054561"/>
    </source>
</evidence>
<dbReference type="OMA" id="YYIHLNA"/>
<dbReference type="Proteomes" id="UP000054561">
    <property type="component" value="Unassembled WGS sequence"/>
</dbReference>
<dbReference type="EMBL" id="KQ001648">
    <property type="protein sequence ID" value="KJP89777.1"/>
    <property type="molecule type" value="Genomic_DNA"/>
</dbReference>